<reference evidence="2 3" key="1">
    <citation type="journal article" date="2022" name="Pathogens">
        <title>Staphylococcus ratti sp. nov. Isolated from a Lab Rat.</title>
        <authorList>
            <person name="Kovarovic V."/>
            <person name="Sedlacek I."/>
            <person name="Petras P."/>
            <person name="Kralova S."/>
            <person name="Maslanova I."/>
            <person name="Svec P."/>
            <person name="Neumann-Schaal M."/>
            <person name="Botka T."/>
            <person name="Gelbicova T."/>
            <person name="Stankova E."/>
            <person name="Doskar J."/>
            <person name="Pantucek R."/>
        </authorList>
    </citation>
    <scope>NUCLEOTIDE SEQUENCE [LARGE SCALE GENOMIC DNA]</scope>
    <source>
        <strain evidence="2 3">CCM 9025</strain>
    </source>
</reference>
<protein>
    <recommendedName>
        <fullName evidence="4">Phage protein</fullName>
    </recommendedName>
</protein>
<name>A0ABY3PEX5_9STAP</name>
<dbReference type="EMBL" id="CP086654">
    <property type="protein sequence ID" value="UEX90850.1"/>
    <property type="molecule type" value="Genomic_DNA"/>
</dbReference>
<accession>A0ABY3PEX5</accession>
<organism evidence="2 3">
    <name type="scientific">Staphylococcus ratti</name>
    <dbReference type="NCBI Taxonomy" id="2892440"/>
    <lineage>
        <taxon>Bacteria</taxon>
        <taxon>Bacillati</taxon>
        <taxon>Bacillota</taxon>
        <taxon>Bacilli</taxon>
        <taxon>Bacillales</taxon>
        <taxon>Staphylococcaceae</taxon>
        <taxon>Staphylococcus</taxon>
    </lineage>
</organism>
<evidence type="ECO:0000256" key="1">
    <source>
        <dbReference type="SAM" id="Phobius"/>
    </source>
</evidence>
<proteinExistence type="predicted"/>
<evidence type="ECO:0000313" key="3">
    <source>
        <dbReference type="Proteomes" id="UP001197626"/>
    </source>
</evidence>
<evidence type="ECO:0008006" key="4">
    <source>
        <dbReference type="Google" id="ProtNLM"/>
    </source>
</evidence>
<keyword evidence="1" id="KW-0812">Transmembrane</keyword>
<sequence length="63" mass="7131">MSYVKFMSILAIGIVLISIAAPFLFGVMAIFFIAPPIMMFFLYLFKDTLGISTVFDKDKDNKK</sequence>
<dbReference type="RefSeq" id="WP_229293330.1">
    <property type="nucleotide sequence ID" value="NZ_CP086654.1"/>
</dbReference>
<keyword evidence="1" id="KW-0472">Membrane</keyword>
<keyword evidence="3" id="KW-1185">Reference proteome</keyword>
<dbReference type="Proteomes" id="UP001197626">
    <property type="component" value="Chromosome"/>
</dbReference>
<keyword evidence="1" id="KW-1133">Transmembrane helix</keyword>
<gene>
    <name evidence="2" type="ORF">LN051_04290</name>
</gene>
<evidence type="ECO:0000313" key="2">
    <source>
        <dbReference type="EMBL" id="UEX90850.1"/>
    </source>
</evidence>
<feature type="transmembrane region" description="Helical" evidence="1">
    <location>
        <begin position="6"/>
        <end position="34"/>
    </location>
</feature>